<gene>
    <name evidence="8" type="ORF">PG994_004114</name>
</gene>
<accession>A0ABR1VPP3</accession>
<proteinExistence type="predicted"/>
<dbReference type="SUPFAM" id="SSF56176">
    <property type="entry name" value="FAD-binding/transporter-associated domain-like"/>
    <property type="match status" value="1"/>
</dbReference>
<keyword evidence="6" id="KW-0472">Membrane</keyword>
<reference evidence="8 9" key="1">
    <citation type="submission" date="2023-01" db="EMBL/GenBank/DDBJ databases">
        <title>Analysis of 21 Apiospora genomes using comparative genomics revels a genus with tremendous synthesis potential of carbohydrate active enzymes and secondary metabolites.</title>
        <authorList>
            <person name="Sorensen T."/>
        </authorList>
    </citation>
    <scope>NUCLEOTIDE SEQUENCE [LARGE SCALE GENOMIC DNA]</scope>
    <source>
        <strain evidence="8 9">CBS 135458</strain>
    </source>
</reference>
<comment type="caution">
    <text evidence="8">The sequence shown here is derived from an EMBL/GenBank/DDBJ whole genome shotgun (WGS) entry which is preliminary data.</text>
</comment>
<comment type="subcellular location">
    <subcellularLocation>
        <location evidence="1">Membrane</location>
        <topology evidence="1">Single-pass membrane protein</topology>
    </subcellularLocation>
</comment>
<dbReference type="RefSeq" id="XP_066717690.1">
    <property type="nucleotide sequence ID" value="XM_066855523.1"/>
</dbReference>
<evidence type="ECO:0000256" key="3">
    <source>
        <dbReference type="ARBA" id="ARBA00022692"/>
    </source>
</evidence>
<dbReference type="EC" id="1.3.1.72" evidence="2"/>
<dbReference type="Pfam" id="PF01565">
    <property type="entry name" value="FAD_binding_4"/>
    <property type="match status" value="1"/>
</dbReference>
<protein>
    <recommendedName>
        <fullName evidence="2">Delta(24)-sterol reductase</fullName>
        <ecNumber evidence="2">1.3.1.72</ecNumber>
    </recommendedName>
</protein>
<name>A0ABR1VPP3_9PEZI</name>
<dbReference type="InterPro" id="IPR006094">
    <property type="entry name" value="Oxid_FAD_bind_N"/>
</dbReference>
<evidence type="ECO:0000256" key="4">
    <source>
        <dbReference type="ARBA" id="ARBA00022989"/>
    </source>
</evidence>
<dbReference type="PANTHER" id="PTHR10801">
    <property type="entry name" value="24-DEHYDROCHOLESTEROL REDUCTASE"/>
    <property type="match status" value="1"/>
</dbReference>
<dbReference type="Gene3D" id="3.30.465.10">
    <property type="match status" value="1"/>
</dbReference>
<dbReference type="InterPro" id="IPR016166">
    <property type="entry name" value="FAD-bd_PCMH"/>
</dbReference>
<sequence length="371" mass="41807">METSKDYVFHESRAEDVAARARDLYERKQAFRLFHGSTNSARTAHQGRCVVDTSCLDRILKIDPQAKTAMVEPNVPMDKLVEATLQDGLMPAVVMEFPGITVGGGCAGSAGASSSHEEGYFSETVNWVDMVLADGEVVRASKSQHEDLFPRRCKGRSIEELVESACESRESLRSLRCFNDYIDGIVYSRNSGVVMTGVLTDEKPPSVGAQTFSRPFDPSFYKHVQRRIQNPPQDGSEMIDYIPNRDYLFRFGRGGLWPGRESSTYSGFAPFNGLTNWFLNDILHARTLSRALPGANKYLGLLRKKYRATKLPSIYEKDHADDSNLYAVQSWSQWLLAQWPLAGVAGIVAKVYHRQPLWRILWELGRQKKLD</sequence>
<dbReference type="InterPro" id="IPR036318">
    <property type="entry name" value="FAD-bd_PCMH-like_sf"/>
</dbReference>
<keyword evidence="3" id="KW-0812">Transmembrane</keyword>
<dbReference type="PANTHER" id="PTHR10801:SF0">
    <property type="entry name" value="DELTA(24)-STEROL REDUCTASE"/>
    <property type="match status" value="1"/>
</dbReference>
<feature type="domain" description="FAD-binding PCMH-type" evidence="7">
    <location>
        <begin position="1"/>
        <end position="171"/>
    </location>
</feature>
<evidence type="ECO:0000259" key="7">
    <source>
        <dbReference type="PROSITE" id="PS51387"/>
    </source>
</evidence>
<evidence type="ECO:0000256" key="5">
    <source>
        <dbReference type="ARBA" id="ARBA00023002"/>
    </source>
</evidence>
<evidence type="ECO:0000256" key="6">
    <source>
        <dbReference type="ARBA" id="ARBA00023136"/>
    </source>
</evidence>
<dbReference type="EMBL" id="JAQQWL010000005">
    <property type="protein sequence ID" value="KAK8073215.1"/>
    <property type="molecule type" value="Genomic_DNA"/>
</dbReference>
<keyword evidence="4" id="KW-1133">Transmembrane helix</keyword>
<evidence type="ECO:0000313" key="8">
    <source>
        <dbReference type="EMBL" id="KAK8073215.1"/>
    </source>
</evidence>
<dbReference type="Proteomes" id="UP001480595">
    <property type="component" value="Unassembled WGS sequence"/>
</dbReference>
<dbReference type="InterPro" id="IPR016169">
    <property type="entry name" value="FAD-bd_PCMH_sub2"/>
</dbReference>
<organism evidence="8 9">
    <name type="scientific">Apiospora phragmitis</name>
    <dbReference type="NCBI Taxonomy" id="2905665"/>
    <lineage>
        <taxon>Eukaryota</taxon>
        <taxon>Fungi</taxon>
        <taxon>Dikarya</taxon>
        <taxon>Ascomycota</taxon>
        <taxon>Pezizomycotina</taxon>
        <taxon>Sordariomycetes</taxon>
        <taxon>Xylariomycetidae</taxon>
        <taxon>Amphisphaeriales</taxon>
        <taxon>Apiosporaceae</taxon>
        <taxon>Apiospora</taxon>
    </lineage>
</organism>
<evidence type="ECO:0000313" key="9">
    <source>
        <dbReference type="Proteomes" id="UP001480595"/>
    </source>
</evidence>
<dbReference type="GeneID" id="92088586"/>
<evidence type="ECO:0000256" key="2">
    <source>
        <dbReference type="ARBA" id="ARBA00012405"/>
    </source>
</evidence>
<dbReference type="InterPro" id="IPR040165">
    <property type="entry name" value="Diminuto-like"/>
</dbReference>
<evidence type="ECO:0000256" key="1">
    <source>
        <dbReference type="ARBA" id="ARBA00004167"/>
    </source>
</evidence>
<keyword evidence="9" id="KW-1185">Reference proteome</keyword>
<dbReference type="PROSITE" id="PS51387">
    <property type="entry name" value="FAD_PCMH"/>
    <property type="match status" value="1"/>
</dbReference>
<keyword evidence="5" id="KW-0560">Oxidoreductase</keyword>